<name>A0AAV2ID60_LYMST</name>
<dbReference type="GO" id="GO:0004519">
    <property type="term" value="F:endonuclease activity"/>
    <property type="evidence" value="ECO:0007669"/>
    <property type="project" value="UniProtKB-KW"/>
</dbReference>
<evidence type="ECO:0000256" key="1">
    <source>
        <dbReference type="ARBA" id="ARBA00022722"/>
    </source>
</evidence>
<evidence type="ECO:0000256" key="4">
    <source>
        <dbReference type="ARBA" id="ARBA00022839"/>
    </source>
</evidence>
<dbReference type="Proteomes" id="UP001497497">
    <property type="component" value="Unassembled WGS sequence"/>
</dbReference>
<evidence type="ECO:0000256" key="2">
    <source>
        <dbReference type="ARBA" id="ARBA00022759"/>
    </source>
</evidence>
<dbReference type="PANTHER" id="PTHR47526:SF3">
    <property type="entry name" value="PHD-TYPE DOMAIN-CONTAINING PROTEIN"/>
    <property type="match status" value="1"/>
</dbReference>
<keyword evidence="4" id="KW-0269">Exonuclease</keyword>
<keyword evidence="1" id="KW-0540">Nuclease</keyword>
<comment type="caution">
    <text evidence="7">The sequence shown here is derived from an EMBL/GenBank/DDBJ whole genome shotgun (WGS) entry which is preliminary data.</text>
</comment>
<keyword evidence="5" id="KW-0863">Zinc-finger</keyword>
<keyword evidence="2" id="KW-0255">Endonuclease</keyword>
<evidence type="ECO:0000313" key="8">
    <source>
        <dbReference type="Proteomes" id="UP001497497"/>
    </source>
</evidence>
<dbReference type="PROSITE" id="PS50966">
    <property type="entry name" value="ZF_SWIM"/>
    <property type="match status" value="1"/>
</dbReference>
<keyword evidence="8" id="KW-1185">Reference proteome</keyword>
<keyword evidence="5" id="KW-0862">Zinc</keyword>
<organism evidence="7 8">
    <name type="scientific">Lymnaea stagnalis</name>
    <name type="common">Great pond snail</name>
    <name type="synonym">Helix stagnalis</name>
    <dbReference type="NCBI Taxonomy" id="6523"/>
    <lineage>
        <taxon>Eukaryota</taxon>
        <taxon>Metazoa</taxon>
        <taxon>Spiralia</taxon>
        <taxon>Lophotrochozoa</taxon>
        <taxon>Mollusca</taxon>
        <taxon>Gastropoda</taxon>
        <taxon>Heterobranchia</taxon>
        <taxon>Euthyneura</taxon>
        <taxon>Panpulmonata</taxon>
        <taxon>Hygrophila</taxon>
        <taxon>Lymnaeoidea</taxon>
        <taxon>Lymnaeidae</taxon>
        <taxon>Lymnaea</taxon>
    </lineage>
</organism>
<dbReference type="InterPro" id="IPR007527">
    <property type="entry name" value="Znf_SWIM"/>
</dbReference>
<keyword evidence="5" id="KW-0479">Metal-binding</keyword>
<dbReference type="PANTHER" id="PTHR47526">
    <property type="entry name" value="ATP-DEPENDENT DNA HELICASE"/>
    <property type="match status" value="1"/>
</dbReference>
<gene>
    <name evidence="7" type="ORF">GSLYS_00018268001</name>
</gene>
<dbReference type="AlphaFoldDB" id="A0AAV2ID60"/>
<evidence type="ECO:0000259" key="6">
    <source>
        <dbReference type="PROSITE" id="PS50966"/>
    </source>
</evidence>
<accession>A0AAV2ID60</accession>
<reference evidence="7 8" key="1">
    <citation type="submission" date="2024-04" db="EMBL/GenBank/DDBJ databases">
        <authorList>
            <consortium name="Genoscope - CEA"/>
            <person name="William W."/>
        </authorList>
    </citation>
    <scope>NUCLEOTIDE SEQUENCE [LARGE SCALE GENOMIC DNA]</scope>
</reference>
<dbReference type="EMBL" id="CAXITT010000645">
    <property type="protein sequence ID" value="CAL1544785.1"/>
    <property type="molecule type" value="Genomic_DNA"/>
</dbReference>
<dbReference type="Pfam" id="PF01771">
    <property type="entry name" value="Viral_alk_exo"/>
    <property type="match status" value="1"/>
</dbReference>
<protein>
    <recommendedName>
        <fullName evidence="6">SWIM-type domain-containing protein</fullName>
    </recommendedName>
</protein>
<feature type="domain" description="SWIM-type" evidence="6">
    <location>
        <begin position="54"/>
        <end position="93"/>
    </location>
</feature>
<keyword evidence="3" id="KW-0378">Hydrolase</keyword>
<dbReference type="GO" id="GO:0004527">
    <property type="term" value="F:exonuclease activity"/>
    <property type="evidence" value="ECO:0007669"/>
    <property type="project" value="UniProtKB-KW"/>
</dbReference>
<sequence>MGASRQLKGRTNFLEGHVQSIAYHPIRDDCDHCFIQAKVMPSLPSKEVSKTPDYTTWICLSKISGHIHSAHCTCTAGEGGSCNHMAAALYYASHICEKKKNGLTACTSQPCTWSVPKRKRLISPKKVTERPLRPLERVILTSPIVNFSRLCHKLSLVEPNSGYVLTTAQSSEFCEKVFLLPDVEYNFKDSTDLKTKTCTDIFEKYMLNFPSFDVTRIERETRGQASNLLWRVIRQGRLTSSSFGQITIRGIKLQWIIF</sequence>
<evidence type="ECO:0000256" key="5">
    <source>
        <dbReference type="PROSITE-ProRule" id="PRU00325"/>
    </source>
</evidence>
<dbReference type="InterPro" id="IPR034720">
    <property type="entry name" value="Viral_alk_exo"/>
</dbReference>
<evidence type="ECO:0000256" key="3">
    <source>
        <dbReference type="ARBA" id="ARBA00022801"/>
    </source>
</evidence>
<evidence type="ECO:0000313" key="7">
    <source>
        <dbReference type="EMBL" id="CAL1544785.1"/>
    </source>
</evidence>
<dbReference type="GO" id="GO:0008270">
    <property type="term" value="F:zinc ion binding"/>
    <property type="evidence" value="ECO:0007669"/>
    <property type="project" value="UniProtKB-KW"/>
</dbReference>
<proteinExistence type="predicted"/>